<dbReference type="PROSITE" id="PS50943">
    <property type="entry name" value="HTH_CROC1"/>
    <property type="match status" value="1"/>
</dbReference>
<evidence type="ECO:0000313" key="2">
    <source>
        <dbReference type="EMBL" id="SMD27419.1"/>
    </source>
</evidence>
<protein>
    <submittedName>
        <fullName evidence="2">Helix-turn-helix domain-containing protein</fullName>
    </submittedName>
</protein>
<dbReference type="InterPro" id="IPR010982">
    <property type="entry name" value="Lambda_DNA-bd_dom_sf"/>
</dbReference>
<dbReference type="InterPro" id="IPR043917">
    <property type="entry name" value="DUF5753"/>
</dbReference>
<organism evidence="2 3">
    <name type="scientific">Kibdelosporangium aridum</name>
    <dbReference type="NCBI Taxonomy" id="2030"/>
    <lineage>
        <taxon>Bacteria</taxon>
        <taxon>Bacillati</taxon>
        <taxon>Actinomycetota</taxon>
        <taxon>Actinomycetes</taxon>
        <taxon>Pseudonocardiales</taxon>
        <taxon>Pseudonocardiaceae</taxon>
        <taxon>Kibdelosporangium</taxon>
    </lineage>
</organism>
<keyword evidence="3" id="KW-1185">Reference proteome</keyword>
<feature type="domain" description="HTH cro/C1-type" evidence="1">
    <location>
        <begin position="6"/>
        <end position="53"/>
    </location>
</feature>
<proteinExistence type="predicted"/>
<dbReference type="CDD" id="cd00093">
    <property type="entry name" value="HTH_XRE"/>
    <property type="match status" value="1"/>
</dbReference>
<dbReference type="SUPFAM" id="SSF47413">
    <property type="entry name" value="lambda repressor-like DNA-binding domains"/>
    <property type="match status" value="1"/>
</dbReference>
<dbReference type="Gene3D" id="1.10.260.40">
    <property type="entry name" value="lambda repressor-like DNA-binding domains"/>
    <property type="match status" value="1"/>
</dbReference>
<evidence type="ECO:0000259" key="1">
    <source>
        <dbReference type="PROSITE" id="PS50943"/>
    </source>
</evidence>
<dbReference type="Pfam" id="PF13560">
    <property type="entry name" value="HTH_31"/>
    <property type="match status" value="1"/>
</dbReference>
<dbReference type="AlphaFoldDB" id="A0A1W2FZM8"/>
<sequence>MRQTTNLTVNDAAALLDTTRSKLHRIETGETKPSTHLIRSMMDIYDCPDPALIDEVRAALARPWYHAYSPQNRYNLDVESEATETHDFSPLVIPELLQTEDYTLALLKHWNHPSPVNEMTTRRIRQQRLTTTEHPLRLIAVIDETALRRNVGGAHTMRNQLQRLINTAHLPNITLNVLSTEDQGPCALAGAFTLNVLPEATDPDVLHTGHPMMPLDTDDPATVSHAHHVFNHLRNGALSEPDSIDLIKRTLADLGAHQPPTSSLKANDTNEKT</sequence>
<dbReference type="Proteomes" id="UP000192674">
    <property type="component" value="Unassembled WGS sequence"/>
</dbReference>
<gene>
    <name evidence="2" type="ORF">SAMN05661093_11026</name>
</gene>
<dbReference type="GO" id="GO:0003677">
    <property type="term" value="F:DNA binding"/>
    <property type="evidence" value="ECO:0007669"/>
    <property type="project" value="InterPro"/>
</dbReference>
<name>A0A1W2FZM8_KIBAR</name>
<evidence type="ECO:0000313" key="3">
    <source>
        <dbReference type="Proteomes" id="UP000192674"/>
    </source>
</evidence>
<dbReference type="InterPro" id="IPR001387">
    <property type="entry name" value="Cro/C1-type_HTH"/>
</dbReference>
<dbReference type="EMBL" id="FWXV01000024">
    <property type="protein sequence ID" value="SMD27419.1"/>
    <property type="molecule type" value="Genomic_DNA"/>
</dbReference>
<accession>A0A1W2FZM8</accession>
<dbReference type="Pfam" id="PF19054">
    <property type="entry name" value="DUF5753"/>
    <property type="match status" value="1"/>
</dbReference>
<reference evidence="2 3" key="1">
    <citation type="submission" date="2017-04" db="EMBL/GenBank/DDBJ databases">
        <authorList>
            <person name="Afonso C.L."/>
            <person name="Miller P.J."/>
            <person name="Scott M.A."/>
            <person name="Spackman E."/>
            <person name="Goraichik I."/>
            <person name="Dimitrov K.M."/>
            <person name="Suarez D.L."/>
            <person name="Swayne D.E."/>
        </authorList>
    </citation>
    <scope>NUCLEOTIDE SEQUENCE [LARGE SCALE GENOMIC DNA]</scope>
    <source>
        <strain evidence="2 3">DSM 43828</strain>
    </source>
</reference>